<keyword evidence="1" id="KW-1133">Transmembrane helix</keyword>
<dbReference type="AlphaFoldDB" id="A0A6N8SED7"/>
<evidence type="ECO:0000313" key="3">
    <source>
        <dbReference type="EMBL" id="MXN47444.1"/>
    </source>
</evidence>
<evidence type="ECO:0000259" key="2">
    <source>
        <dbReference type="PROSITE" id="PS50234"/>
    </source>
</evidence>
<keyword evidence="4" id="KW-1185">Reference proteome</keyword>
<dbReference type="SUPFAM" id="SSF53300">
    <property type="entry name" value="vWA-like"/>
    <property type="match status" value="1"/>
</dbReference>
<dbReference type="EMBL" id="WUMK01000007">
    <property type="protein sequence ID" value="MXN47444.1"/>
    <property type="molecule type" value="Genomic_DNA"/>
</dbReference>
<accession>A0A6N8SED7</accession>
<dbReference type="Pfam" id="PF13400">
    <property type="entry name" value="Tad"/>
    <property type="match status" value="1"/>
</dbReference>
<dbReference type="SMART" id="SM00327">
    <property type="entry name" value="VWA"/>
    <property type="match status" value="1"/>
</dbReference>
<dbReference type="Pfam" id="PF00092">
    <property type="entry name" value="VWA"/>
    <property type="match status" value="1"/>
</dbReference>
<feature type="domain" description="VWFA" evidence="2">
    <location>
        <begin position="172"/>
        <end position="398"/>
    </location>
</feature>
<protein>
    <submittedName>
        <fullName evidence="3">VWA domain-containing protein</fullName>
    </submittedName>
</protein>
<keyword evidence="1" id="KW-0812">Transmembrane</keyword>
<dbReference type="CDD" id="cd00198">
    <property type="entry name" value="vWFA"/>
    <property type="match status" value="1"/>
</dbReference>
<proteinExistence type="predicted"/>
<dbReference type="InterPro" id="IPR002035">
    <property type="entry name" value="VWF_A"/>
</dbReference>
<sequence>MTKKVAEQTWTSRIIRDRCGNFGMMTAILLPVMLALGGVAIDLTNMVMTKGELQDATDAAALAAASALANDNKSPTEAKEIAMRFLKAQISSKGSAVGDGETEKDENNLDAATTISIKETALSGSGKSFSINVSTKYVLQFNAFTRLLGQKSTTMNATSSAESATESKNALSMFLVLDRSGSMAWITDEKEADLTKKCQNHTEQNWYNASLKATAPCYISKIAALKTAAASLFTQLNTADPKNALVRTGAVAYNDEMFSAVDLAWGTASALTYVNAIPTVPQGGTDSSGAFAKALEKVNDPAEATVHKTKNGQVPSRYIVFMTDGANTHYKGATNNTKSDEETKKSCDAARTAKVEVYTVAFMAPERGKTLLKYCATTGANYFEATNMAALVSAFKAIGERTAAAMARLTK</sequence>
<dbReference type="InterPro" id="IPR028087">
    <property type="entry name" value="Tad_N"/>
</dbReference>
<dbReference type="InterPro" id="IPR036465">
    <property type="entry name" value="vWFA_dom_sf"/>
</dbReference>
<dbReference type="Gene3D" id="3.40.50.410">
    <property type="entry name" value="von Willebrand factor, type A domain"/>
    <property type="match status" value="1"/>
</dbReference>
<keyword evidence="1" id="KW-0472">Membrane</keyword>
<evidence type="ECO:0000313" key="4">
    <source>
        <dbReference type="Proteomes" id="UP000435802"/>
    </source>
</evidence>
<gene>
    <name evidence="3" type="ORF">GR138_19775</name>
</gene>
<dbReference type="PROSITE" id="PS50234">
    <property type="entry name" value="VWFA"/>
    <property type="match status" value="1"/>
</dbReference>
<dbReference type="Proteomes" id="UP000435802">
    <property type="component" value="Unassembled WGS sequence"/>
</dbReference>
<organism evidence="3 4">
    <name type="scientific">Shinella kummerowiae</name>
    <dbReference type="NCBI Taxonomy" id="417745"/>
    <lineage>
        <taxon>Bacteria</taxon>
        <taxon>Pseudomonadati</taxon>
        <taxon>Pseudomonadota</taxon>
        <taxon>Alphaproteobacteria</taxon>
        <taxon>Hyphomicrobiales</taxon>
        <taxon>Rhizobiaceae</taxon>
        <taxon>Shinella</taxon>
    </lineage>
</organism>
<reference evidence="3 4" key="1">
    <citation type="submission" date="2019-12" db="EMBL/GenBank/DDBJ databases">
        <title>Shinella kummerowiae sp. nov., a symbiotic bacterium isolated from root nodules of the herbal legume Kummerowia stipulacea.</title>
        <authorList>
            <person name="Gao J."/>
        </authorList>
    </citation>
    <scope>NUCLEOTIDE SEQUENCE [LARGE SCALE GENOMIC DNA]</scope>
    <source>
        <strain evidence="3 4">CCBAU 25048</strain>
    </source>
</reference>
<evidence type="ECO:0000256" key="1">
    <source>
        <dbReference type="SAM" id="Phobius"/>
    </source>
</evidence>
<feature type="transmembrane region" description="Helical" evidence="1">
    <location>
        <begin position="21"/>
        <end position="41"/>
    </location>
</feature>
<dbReference type="OrthoDB" id="7522752at2"/>
<comment type="caution">
    <text evidence="3">The sequence shown here is derived from an EMBL/GenBank/DDBJ whole genome shotgun (WGS) entry which is preliminary data.</text>
</comment>
<name>A0A6N8SED7_9HYPH</name>